<keyword evidence="2" id="KW-1185">Reference proteome</keyword>
<protein>
    <submittedName>
        <fullName evidence="1">Uncharacterized protein</fullName>
    </submittedName>
</protein>
<organism evidence="1 2">
    <name type="scientific">Dorcoceras hygrometricum</name>
    <dbReference type="NCBI Taxonomy" id="472368"/>
    <lineage>
        <taxon>Eukaryota</taxon>
        <taxon>Viridiplantae</taxon>
        <taxon>Streptophyta</taxon>
        <taxon>Embryophyta</taxon>
        <taxon>Tracheophyta</taxon>
        <taxon>Spermatophyta</taxon>
        <taxon>Magnoliopsida</taxon>
        <taxon>eudicotyledons</taxon>
        <taxon>Gunneridae</taxon>
        <taxon>Pentapetalae</taxon>
        <taxon>asterids</taxon>
        <taxon>lamiids</taxon>
        <taxon>Lamiales</taxon>
        <taxon>Gesneriaceae</taxon>
        <taxon>Didymocarpoideae</taxon>
        <taxon>Trichosporeae</taxon>
        <taxon>Loxocarpinae</taxon>
        <taxon>Dorcoceras</taxon>
    </lineage>
</organism>
<evidence type="ECO:0000313" key="2">
    <source>
        <dbReference type="Proteomes" id="UP000250235"/>
    </source>
</evidence>
<name>A0A2Z7CXU3_9LAMI</name>
<gene>
    <name evidence="1" type="ORF">F511_37324</name>
</gene>
<dbReference type="EMBL" id="KQ993034">
    <property type="protein sequence ID" value="KZV49479.1"/>
    <property type="molecule type" value="Genomic_DNA"/>
</dbReference>
<reference evidence="1 2" key="1">
    <citation type="journal article" date="2015" name="Proc. Natl. Acad. Sci. U.S.A.">
        <title>The resurrection genome of Boea hygrometrica: A blueprint for survival of dehydration.</title>
        <authorList>
            <person name="Xiao L."/>
            <person name="Yang G."/>
            <person name="Zhang L."/>
            <person name="Yang X."/>
            <person name="Zhao S."/>
            <person name="Ji Z."/>
            <person name="Zhou Q."/>
            <person name="Hu M."/>
            <person name="Wang Y."/>
            <person name="Chen M."/>
            <person name="Xu Y."/>
            <person name="Jin H."/>
            <person name="Xiao X."/>
            <person name="Hu G."/>
            <person name="Bao F."/>
            <person name="Hu Y."/>
            <person name="Wan P."/>
            <person name="Li L."/>
            <person name="Deng X."/>
            <person name="Kuang T."/>
            <person name="Xiang C."/>
            <person name="Zhu J.K."/>
            <person name="Oliver M.J."/>
            <person name="He Y."/>
        </authorList>
    </citation>
    <scope>NUCLEOTIDE SEQUENCE [LARGE SCALE GENOMIC DNA]</scope>
    <source>
        <strain evidence="2">cv. XS01</strain>
    </source>
</reference>
<dbReference type="Proteomes" id="UP000250235">
    <property type="component" value="Unassembled WGS sequence"/>
</dbReference>
<sequence length="239" mass="27537">MLRFVYGSSELNLLCLPYFRNGKDPLEDFDYSSPCCNLILRPASARTPSNPLHCLTFANFELCSTRLNILASSSIRRLHKLIYLIWSNTYDLVYQLVSFQQFFFNRFISELVELFKALFLSSLSVLVLSCSCTQLLPIWFVLNELGFNLLPIAEQILYLRCSLSWYASEFFLINAEMLQCAYPALIFPYQLSSMETDRLSTQSLHLYAALDLRLNRSALHLIMLRLITALLFHQAGEPA</sequence>
<accession>A0A2Z7CXU3</accession>
<dbReference type="AlphaFoldDB" id="A0A2Z7CXU3"/>
<evidence type="ECO:0000313" key="1">
    <source>
        <dbReference type="EMBL" id="KZV49479.1"/>
    </source>
</evidence>
<proteinExistence type="predicted"/>